<dbReference type="OrthoDB" id="4925481at2759"/>
<evidence type="ECO:0000313" key="3">
    <source>
        <dbReference type="Proteomes" id="UP000054481"/>
    </source>
</evidence>
<dbReference type="AlphaFoldDB" id="A0A0F7ZRQ1"/>
<reference evidence="2 3" key="1">
    <citation type="journal article" date="2014" name="Genome Biol. Evol.">
        <title>Comparative genomics and transcriptomics analyses reveal divergent lifestyle features of nematode endoparasitic fungus Hirsutella minnesotensis.</title>
        <authorList>
            <person name="Lai Y."/>
            <person name="Liu K."/>
            <person name="Zhang X."/>
            <person name="Zhang X."/>
            <person name="Li K."/>
            <person name="Wang N."/>
            <person name="Shu C."/>
            <person name="Wu Y."/>
            <person name="Wang C."/>
            <person name="Bushley K.E."/>
            <person name="Xiang M."/>
            <person name="Liu X."/>
        </authorList>
    </citation>
    <scope>NUCLEOTIDE SEQUENCE [LARGE SCALE GENOMIC DNA]</scope>
    <source>
        <strain evidence="2 3">3608</strain>
    </source>
</reference>
<dbReference type="Proteomes" id="UP000054481">
    <property type="component" value="Unassembled WGS sequence"/>
</dbReference>
<gene>
    <name evidence="2" type="ORF">HIM_10614</name>
</gene>
<feature type="compositionally biased region" description="Acidic residues" evidence="1">
    <location>
        <begin position="1069"/>
        <end position="1079"/>
    </location>
</feature>
<dbReference type="EMBL" id="KQ030657">
    <property type="protein sequence ID" value="KJZ70003.1"/>
    <property type="molecule type" value="Genomic_DNA"/>
</dbReference>
<evidence type="ECO:0000256" key="1">
    <source>
        <dbReference type="SAM" id="MobiDB-lite"/>
    </source>
</evidence>
<feature type="region of interest" description="Disordered" evidence="1">
    <location>
        <begin position="1053"/>
        <end position="1091"/>
    </location>
</feature>
<proteinExistence type="predicted"/>
<organism evidence="2 3">
    <name type="scientific">Hirsutella minnesotensis 3608</name>
    <dbReference type="NCBI Taxonomy" id="1043627"/>
    <lineage>
        <taxon>Eukaryota</taxon>
        <taxon>Fungi</taxon>
        <taxon>Dikarya</taxon>
        <taxon>Ascomycota</taxon>
        <taxon>Pezizomycotina</taxon>
        <taxon>Sordariomycetes</taxon>
        <taxon>Hypocreomycetidae</taxon>
        <taxon>Hypocreales</taxon>
        <taxon>Ophiocordycipitaceae</taxon>
        <taxon>Hirsutella</taxon>
    </lineage>
</organism>
<accession>A0A0F7ZRQ1</accession>
<keyword evidence="3" id="KW-1185">Reference proteome</keyword>
<evidence type="ECO:0000313" key="2">
    <source>
        <dbReference type="EMBL" id="KJZ70003.1"/>
    </source>
</evidence>
<protein>
    <submittedName>
        <fullName evidence="2">Uncharacterized protein</fullName>
    </submittedName>
</protein>
<name>A0A0F7ZRQ1_9HYPO</name>
<sequence>METPVAGQPAVRVACDFRLTFLPHFSLNLATDQVIQPHGLDLANTRHIPLGTFSTPSVRFTVYLFFPDSTRSSGPLKSTTSNALSLERQKDLYDKIIIPAAYEAVRDPIRQEIPRTFDMVYAKSRSYQERPGMGRWSAEDESRAYQLTYSIPAGDLPLFWQSIVAKANQLRIQTRRGEPAAYFKNPQLLMQAHDLKNTFAAPTLNETLSRFEWTVLAFIDPDKVDTRSCWIDAGARDIVTNLGTPELRRTDPFTLLWKSQCNGRLHKRLLDAAPDTLLADTHYRSFLLRDTGNLTSTVRRTKTPNVGHPASRQTGVARAKAYASNKELFSVMFSNYGLFSSGFLPLLALDEDMMRDLASVTKERECGYETRLNRRSLHKAWEANKRHLKAISDPQALTNYGLRKEMTLRLDTVLTMWSRGAFDPAQNPHTGSVSCVLGTQAGVNEPHYPFWVVPTRDINALIFTQAARLVLPLDHLFKEASPSPSSALHNPAEGPIRRILAFYTAQLFCRLLVHSLSSQRAVNYDKWMFLSRWRARAKGRTFHERRGLGLEAPIKASGMLWMPRGVLDWQGGHLALERLIELYIPRNPLQTRLASQNNIQALTTSQVTVEFFLKEWHRDAKQAFKDGRKKEGRTIANRIVKLCAEEIARAYHQHMLRKLERFWELAREGHGRSDLPKLAVLKRAQEDAAAEVGQIVTAQTIWEIYSEAWTSYATALRLDGADGGSVTPAELPCWMKTRKHYIPPNDGWSEYVFAHLFGREKAPAWDGRSHFLQVYRSFKNLWTPISESAGQFDNRLKSIIGTFILVTFNSNNTKEVGTNHYQGTWYHGKPTFFQVQFRAPYFSSPQDSHDLRLDAVCSGTRLPGDLGADAAPRVLTADKFQQLERAAHQDWVRLMGSEIEEASEEERNRHCRRALRHMILLVGPNWASDKRVEHVVPWRYGKDDFLRLPVEAARSMRDSADDLLCEPTVLLPTRHNVMKVMRRIESFSDLGTEAKQRLKWARRRLNNGGNQYDLRTHLEAKEKAAGVTRQSPSLLRQFLSQTEPPQWCVQRGELDEAETDSESGWCGSETEEDVPDVSDDLASLVYDNDAE</sequence>